<evidence type="ECO:0000313" key="3">
    <source>
        <dbReference type="EMBL" id="UVI39276.1"/>
    </source>
</evidence>
<dbReference type="SUPFAM" id="SSF56935">
    <property type="entry name" value="Porins"/>
    <property type="match status" value="1"/>
</dbReference>
<dbReference type="Proteomes" id="UP001065265">
    <property type="component" value="Chromosome"/>
</dbReference>
<dbReference type="Gene3D" id="2.170.130.10">
    <property type="entry name" value="TonB-dependent receptor, plug domain"/>
    <property type="match status" value="1"/>
</dbReference>
<organism evidence="3 4">
    <name type="scientific">Qipengyuania spongiae</name>
    <dbReference type="NCBI Taxonomy" id="2909673"/>
    <lineage>
        <taxon>Bacteria</taxon>
        <taxon>Pseudomonadati</taxon>
        <taxon>Pseudomonadota</taxon>
        <taxon>Alphaproteobacteria</taxon>
        <taxon>Sphingomonadales</taxon>
        <taxon>Erythrobacteraceae</taxon>
        <taxon>Qipengyuania</taxon>
    </lineage>
</organism>
<gene>
    <name evidence="3" type="ORF">L1F33_13770</name>
</gene>
<evidence type="ECO:0008006" key="5">
    <source>
        <dbReference type="Google" id="ProtNLM"/>
    </source>
</evidence>
<protein>
    <recommendedName>
        <fullName evidence="5">TonB-dependent receptor plug domain-containing protein</fullName>
    </recommendedName>
</protein>
<dbReference type="RefSeq" id="WP_265558469.1">
    <property type="nucleotide sequence ID" value="NZ_CP092471.1"/>
</dbReference>
<feature type="signal peptide" evidence="2">
    <location>
        <begin position="1"/>
        <end position="24"/>
    </location>
</feature>
<evidence type="ECO:0000256" key="2">
    <source>
        <dbReference type="SAM" id="SignalP"/>
    </source>
</evidence>
<proteinExistence type="predicted"/>
<keyword evidence="4" id="KW-1185">Reference proteome</keyword>
<name>A0ABY5T1Z6_9SPHN</name>
<feature type="compositionally biased region" description="Polar residues" evidence="1">
    <location>
        <begin position="31"/>
        <end position="41"/>
    </location>
</feature>
<keyword evidence="2" id="KW-0732">Signal</keyword>
<reference evidence="3" key="1">
    <citation type="submission" date="2022-02" db="EMBL/GenBank/DDBJ databases">
        <title>Qipengyuania spongiae sp. nov., isolated from marine sponge.</title>
        <authorList>
            <person name="Li Z."/>
            <person name="Zhang M."/>
        </authorList>
    </citation>
    <scope>NUCLEOTIDE SEQUENCE</scope>
    <source>
        <strain evidence="3">PHS-Z21</strain>
    </source>
</reference>
<sequence>MSFLRAAFLLSGALFAGVAGPLRAQEAEQPDANTSAPTANTEDGVPAGRGRSFDPAYFAQYGPRNALDMVSQIPGFTISNDGGGQRGLGQANQNVLVNGERFSSKSDSIRDQLQRIAASEVVRIDLVDGTTLDIPGLTGQVANVIVAEGGGGSGQFRYRAGFRAHNTQPQLYGGEVSWKARAGALEYTVSLKNDNDRFGADGPITLTDGTGALIETQDTRFSGGFDNPILAANLTYRPSDTVLANLNLRYGRDYYFRDDPEIGFPVIGAVRTRLATVRERGPEYEVGGDVEFPLGPGRLKLIGLERFEKDIFESVVVDGFSDGSASVGSRFTQTNDIGERIGRFEYGWRMFSADWQLAGEAAFNRLDRTSGLFDLATDGEFVAVPFPAGTGGVTEDRYETILSFSKQLTGKLAFQATAGGEYSKIEQTGSAANSRSFQRPKGSASLAWRPAANFDASLKLSRSVGQLSFGNFLASVALNDENQNAGNNALEPSQNWKLEFQANRRFGPWGSVTFELERTWFEDFIDFFPLIAGGEARGNVGDADATVLETNATVKFDPVGWIGAQLDLRAAIIDTSVIDPFTGEARFFSNNTIDFLELDFRHDISQSQWAYGASYFTNRNAFYSRRFEIGRNQEGPGFLDLFVENKDVLGTTVNFTVANILDATQNFERTVFLGDRPDAPIAFSEISRRRIGPIFRLTVSGNF</sequence>
<dbReference type="EMBL" id="CP092471">
    <property type="protein sequence ID" value="UVI39276.1"/>
    <property type="molecule type" value="Genomic_DNA"/>
</dbReference>
<evidence type="ECO:0000313" key="4">
    <source>
        <dbReference type="Proteomes" id="UP001065265"/>
    </source>
</evidence>
<feature type="region of interest" description="Disordered" evidence="1">
    <location>
        <begin position="26"/>
        <end position="50"/>
    </location>
</feature>
<feature type="chain" id="PRO_5045150311" description="TonB-dependent receptor plug domain-containing protein" evidence="2">
    <location>
        <begin position="25"/>
        <end position="703"/>
    </location>
</feature>
<accession>A0ABY5T1Z6</accession>
<dbReference type="InterPro" id="IPR037066">
    <property type="entry name" value="Plug_dom_sf"/>
</dbReference>
<evidence type="ECO:0000256" key="1">
    <source>
        <dbReference type="SAM" id="MobiDB-lite"/>
    </source>
</evidence>